<dbReference type="RefSeq" id="WP_079687401.1">
    <property type="nucleotide sequence ID" value="NZ_FUZU01000002.1"/>
</dbReference>
<keyword evidence="1" id="KW-1133">Transmembrane helix</keyword>
<proteinExistence type="predicted"/>
<dbReference type="STRING" id="688867.SAMN05660236_2827"/>
<reference evidence="2 3" key="1">
    <citation type="submission" date="2017-02" db="EMBL/GenBank/DDBJ databases">
        <authorList>
            <person name="Peterson S.W."/>
        </authorList>
    </citation>
    <scope>NUCLEOTIDE SEQUENCE [LARGE SCALE GENOMIC DNA]</scope>
    <source>
        <strain evidence="2 3">DSM 25262</strain>
    </source>
</reference>
<protein>
    <submittedName>
        <fullName evidence="2">Uncharacterized protein</fullName>
    </submittedName>
</protein>
<keyword evidence="3" id="KW-1185">Reference proteome</keyword>
<keyword evidence="1" id="KW-0472">Membrane</keyword>
<name>A0A1T5LAB9_9BACT</name>
<sequence>MKFATKIIISCLLAMVVCTSIYLNAALYYKPEIKTEEQDTINYDLLLQLRYLKGAIASGEAEAMQKLYPEGYIFMHALTALAWHDFARQCDPSLALYEEAHTEISKSCSAITDDLAKSTFDPYLQLPYGAFYTGWSNFLLGKKLGLESMSKRNIEEVNLFKQQCESIAHALDSSVSPYLESYYKAAWPADMLMCIASLGLHDQLYTPRYTATIETWLKKVKTNLDVNGLIPHAADAVTGKPNEDARGSSQSLMLVFLYEIDPDFARQQFELYKRCFLGSCLGLPGIREYCNGTAGSGDIDSGPVIFGMGAAATLVGMRTMATYHDHSNANALECGIEAFGIPIKNDHEKKYIFGTLPIADAFIAWAHAGLPRKTNVENDVSWRNYFHIYSILIVTVAMLLLIIVWSYKKSFKKSNERSNLS</sequence>
<dbReference type="AlphaFoldDB" id="A0A1T5LAB9"/>
<dbReference type="Proteomes" id="UP000190961">
    <property type="component" value="Unassembled WGS sequence"/>
</dbReference>
<dbReference type="EMBL" id="FUZU01000002">
    <property type="protein sequence ID" value="SKC72893.1"/>
    <property type="molecule type" value="Genomic_DNA"/>
</dbReference>
<gene>
    <name evidence="2" type="ORF">SAMN05660236_2827</name>
</gene>
<feature type="transmembrane region" description="Helical" evidence="1">
    <location>
        <begin position="6"/>
        <end position="29"/>
    </location>
</feature>
<keyword evidence="1" id="KW-0812">Transmembrane</keyword>
<organism evidence="2 3">
    <name type="scientific">Ohtaekwangia koreensis</name>
    <dbReference type="NCBI Taxonomy" id="688867"/>
    <lineage>
        <taxon>Bacteria</taxon>
        <taxon>Pseudomonadati</taxon>
        <taxon>Bacteroidota</taxon>
        <taxon>Cytophagia</taxon>
        <taxon>Cytophagales</taxon>
        <taxon>Fulvivirgaceae</taxon>
        <taxon>Ohtaekwangia</taxon>
    </lineage>
</organism>
<accession>A0A1T5LAB9</accession>
<dbReference type="OrthoDB" id="871494at2"/>
<evidence type="ECO:0000313" key="3">
    <source>
        <dbReference type="Proteomes" id="UP000190961"/>
    </source>
</evidence>
<evidence type="ECO:0000313" key="2">
    <source>
        <dbReference type="EMBL" id="SKC72893.1"/>
    </source>
</evidence>
<evidence type="ECO:0000256" key="1">
    <source>
        <dbReference type="SAM" id="Phobius"/>
    </source>
</evidence>
<feature type="transmembrane region" description="Helical" evidence="1">
    <location>
        <begin position="388"/>
        <end position="407"/>
    </location>
</feature>